<evidence type="ECO:0000256" key="1">
    <source>
        <dbReference type="SAM" id="Phobius"/>
    </source>
</evidence>
<feature type="transmembrane region" description="Helical" evidence="1">
    <location>
        <begin position="198"/>
        <end position="217"/>
    </location>
</feature>
<organism evidence="2 3">
    <name type="scientific">Actinomadura decatromicini</name>
    <dbReference type="NCBI Taxonomy" id="2604572"/>
    <lineage>
        <taxon>Bacteria</taxon>
        <taxon>Bacillati</taxon>
        <taxon>Actinomycetota</taxon>
        <taxon>Actinomycetes</taxon>
        <taxon>Streptosporangiales</taxon>
        <taxon>Thermomonosporaceae</taxon>
        <taxon>Actinomadura</taxon>
    </lineage>
</organism>
<proteinExistence type="predicted"/>
<feature type="transmembrane region" description="Helical" evidence="1">
    <location>
        <begin position="77"/>
        <end position="102"/>
    </location>
</feature>
<feature type="transmembrane region" description="Helical" evidence="1">
    <location>
        <begin position="13"/>
        <end position="32"/>
    </location>
</feature>
<gene>
    <name evidence="2" type="ORF">FXF68_11575</name>
</gene>
<feature type="transmembrane region" description="Helical" evidence="1">
    <location>
        <begin position="172"/>
        <end position="192"/>
    </location>
</feature>
<keyword evidence="1" id="KW-0472">Membrane</keyword>
<accession>A0A5D3FST5</accession>
<dbReference type="Proteomes" id="UP000323505">
    <property type="component" value="Unassembled WGS sequence"/>
</dbReference>
<protein>
    <submittedName>
        <fullName evidence="2">Uncharacterized protein</fullName>
    </submittedName>
</protein>
<feature type="transmembrane region" description="Helical" evidence="1">
    <location>
        <begin position="44"/>
        <end position="65"/>
    </location>
</feature>
<evidence type="ECO:0000313" key="3">
    <source>
        <dbReference type="Proteomes" id="UP000323505"/>
    </source>
</evidence>
<name>A0A5D3FST5_9ACTN</name>
<evidence type="ECO:0000313" key="2">
    <source>
        <dbReference type="EMBL" id="TYK51082.1"/>
    </source>
</evidence>
<dbReference type="EMBL" id="VSRQ01000002">
    <property type="protein sequence ID" value="TYK51082.1"/>
    <property type="molecule type" value="Genomic_DNA"/>
</dbReference>
<keyword evidence="1" id="KW-1133">Transmembrane helix</keyword>
<keyword evidence="1" id="KW-0812">Transmembrane</keyword>
<dbReference type="AlphaFoldDB" id="A0A5D3FST5"/>
<reference evidence="2 3" key="1">
    <citation type="submission" date="2019-08" db="EMBL/GenBank/DDBJ databases">
        <title>Actinomadura sp. nov. CYP1-5 isolated from mountain soil.</title>
        <authorList>
            <person name="Songsumanus A."/>
            <person name="Kuncharoen N."/>
            <person name="Kudo T."/>
            <person name="Yuki M."/>
            <person name="Igarashi Y."/>
            <person name="Tanasupawat S."/>
        </authorList>
    </citation>
    <scope>NUCLEOTIDE SEQUENCE [LARGE SCALE GENOMIC DNA]</scope>
    <source>
        <strain evidence="2 3">CYP1-5</strain>
    </source>
</reference>
<comment type="caution">
    <text evidence="2">The sequence shown here is derived from an EMBL/GenBank/DDBJ whole genome shotgun (WGS) entry which is preliminary data.</text>
</comment>
<sequence length="266" mass="29397">MRSKILFCSSVELLIILPALTGYVMWLIQRWISKSLRALTLNDWLNAVLYPSVGTIAGAVAGAGFSEGIDSHGRAGLGLVVGALVGTVLIASAGTAIIRTLAIRTAVEPFSRIAWERDLSELDQKRQLSLEDRKWFVERSALLHQEGAKQSERADGMNFGTYWRARPRKARLAALGMPLVGIAASIAGTTWIKPSLVWGVVWLVITLPLGGSMLTALRFDYAIRRNSLELSGRELQDAARLIDKRLELIPVEHRPSFGRRLRQLLM</sequence>
<dbReference type="RefSeq" id="WP_148758916.1">
    <property type="nucleotide sequence ID" value="NZ_VSRQ01000002.1"/>
</dbReference>
<keyword evidence="3" id="KW-1185">Reference proteome</keyword>